<organism evidence="8 9">
    <name type="scientific">Parnassius mnemosyne</name>
    <name type="common">clouded apollo</name>
    <dbReference type="NCBI Taxonomy" id="213953"/>
    <lineage>
        <taxon>Eukaryota</taxon>
        <taxon>Metazoa</taxon>
        <taxon>Ecdysozoa</taxon>
        <taxon>Arthropoda</taxon>
        <taxon>Hexapoda</taxon>
        <taxon>Insecta</taxon>
        <taxon>Pterygota</taxon>
        <taxon>Neoptera</taxon>
        <taxon>Endopterygota</taxon>
        <taxon>Lepidoptera</taxon>
        <taxon>Glossata</taxon>
        <taxon>Ditrysia</taxon>
        <taxon>Papilionoidea</taxon>
        <taxon>Papilionidae</taxon>
        <taxon>Parnassiinae</taxon>
        <taxon>Parnassini</taxon>
        <taxon>Parnassius</taxon>
        <taxon>Driopa</taxon>
    </lineage>
</organism>
<accession>A0AAV1LG47</accession>
<dbReference type="AlphaFoldDB" id="A0AAV1LG47"/>
<dbReference type="Pfam" id="PF10158">
    <property type="entry name" value="LOH1CR12"/>
    <property type="match status" value="1"/>
</dbReference>
<name>A0AAV1LG47_9NEOP</name>
<dbReference type="InterPro" id="IPR018780">
    <property type="entry name" value="TBORCS5"/>
</dbReference>
<feature type="region of interest" description="Disordered" evidence="7">
    <location>
        <begin position="1"/>
        <end position="86"/>
    </location>
</feature>
<proteinExistence type="inferred from homology"/>
<keyword evidence="5" id="KW-0458">Lysosome</keyword>
<comment type="subcellular location">
    <subcellularLocation>
        <location evidence="1">Lysosome membrane</location>
        <topology evidence="1">Lipid-anchor</topology>
        <orientation evidence="1">Cytoplasmic side</orientation>
    </subcellularLocation>
</comment>
<evidence type="ECO:0000256" key="4">
    <source>
        <dbReference type="ARBA" id="ARBA00023136"/>
    </source>
</evidence>
<dbReference type="GO" id="GO:0032418">
    <property type="term" value="P:lysosome localization"/>
    <property type="evidence" value="ECO:0007669"/>
    <property type="project" value="InterPro"/>
</dbReference>
<gene>
    <name evidence="8" type="ORF">PARMNEM_LOCUS12867</name>
</gene>
<evidence type="ECO:0000313" key="8">
    <source>
        <dbReference type="EMBL" id="CAK1593019.1"/>
    </source>
</evidence>
<comment type="similarity">
    <text evidence="2">Belongs to the BORCS5 family.</text>
</comment>
<dbReference type="GO" id="GO:0030672">
    <property type="term" value="C:synaptic vesicle membrane"/>
    <property type="evidence" value="ECO:0007669"/>
    <property type="project" value="TreeGrafter"/>
</dbReference>
<feature type="compositionally biased region" description="Polar residues" evidence="7">
    <location>
        <begin position="26"/>
        <end position="48"/>
    </location>
</feature>
<dbReference type="GO" id="GO:0099078">
    <property type="term" value="C:BORC complex"/>
    <property type="evidence" value="ECO:0007669"/>
    <property type="project" value="TreeGrafter"/>
</dbReference>
<evidence type="ECO:0000256" key="1">
    <source>
        <dbReference type="ARBA" id="ARBA00004122"/>
    </source>
</evidence>
<dbReference type="CDD" id="cd22789">
    <property type="entry name" value="BORCS5-like"/>
    <property type="match status" value="1"/>
</dbReference>
<keyword evidence="6" id="KW-0449">Lipoprotein</keyword>
<evidence type="ECO:0000256" key="2">
    <source>
        <dbReference type="ARBA" id="ARBA00010235"/>
    </source>
</evidence>
<dbReference type="GO" id="GO:1903744">
    <property type="term" value="P:positive regulation of anterograde synaptic vesicle transport"/>
    <property type="evidence" value="ECO:0007669"/>
    <property type="project" value="TreeGrafter"/>
</dbReference>
<evidence type="ECO:0000313" key="9">
    <source>
        <dbReference type="Proteomes" id="UP001314205"/>
    </source>
</evidence>
<dbReference type="PANTHER" id="PTHR31634:SF2">
    <property type="entry name" value="BLOC-1-RELATED COMPLEX SUBUNIT 5"/>
    <property type="match status" value="1"/>
</dbReference>
<sequence length="262" mass="29506">MGSEQSMPPKKQPQRAPPVRRGHTIAGSNLPDSYRSNDPTTSGNNSPGASICSDSELPYISYTVDRPIGDSPKATKNQRTTDNKKSLLQRRQMSLQARKNKRAHDIVVVKPATDTQLDEDIQRLQEIPTFLPIMRGTLGLPGARDPEVIAGLDYRPWVRMTTRLQAHLSACAQPLAADEINLAAKVKEADVEISRLYSQTVERQRANARHAERLSRVREVSHQLSRCNSLLNQTLQDIEELNLILPEDKRLEPFVWNEQRCS</sequence>
<comment type="caution">
    <text evidence="8">The sequence shown here is derived from an EMBL/GenBank/DDBJ whole genome shotgun (WGS) entry which is preliminary data.</text>
</comment>
<dbReference type="PANTHER" id="PTHR31634">
    <property type="entry name" value="BLOC-1-RELATED COMPLEX SUBUNIT 5"/>
    <property type="match status" value="1"/>
</dbReference>
<dbReference type="EMBL" id="CAVLGL010000088">
    <property type="protein sequence ID" value="CAK1593019.1"/>
    <property type="molecule type" value="Genomic_DNA"/>
</dbReference>
<dbReference type="GO" id="GO:0098574">
    <property type="term" value="C:cytoplasmic side of lysosomal membrane"/>
    <property type="evidence" value="ECO:0007669"/>
    <property type="project" value="TreeGrafter"/>
</dbReference>
<evidence type="ECO:0000256" key="3">
    <source>
        <dbReference type="ARBA" id="ARBA00022300"/>
    </source>
</evidence>
<keyword evidence="4" id="KW-0472">Membrane</keyword>
<keyword evidence="9" id="KW-1185">Reference proteome</keyword>
<dbReference type="GO" id="GO:0072384">
    <property type="term" value="P:organelle transport along microtubule"/>
    <property type="evidence" value="ECO:0007669"/>
    <property type="project" value="TreeGrafter"/>
</dbReference>
<evidence type="ECO:0000256" key="5">
    <source>
        <dbReference type="ARBA" id="ARBA00023228"/>
    </source>
</evidence>
<evidence type="ECO:0000256" key="6">
    <source>
        <dbReference type="ARBA" id="ARBA00023288"/>
    </source>
</evidence>
<evidence type="ECO:0000256" key="7">
    <source>
        <dbReference type="SAM" id="MobiDB-lite"/>
    </source>
</evidence>
<dbReference type="Proteomes" id="UP001314205">
    <property type="component" value="Unassembled WGS sequence"/>
</dbReference>
<reference evidence="8 9" key="1">
    <citation type="submission" date="2023-11" db="EMBL/GenBank/DDBJ databases">
        <authorList>
            <person name="Hedman E."/>
            <person name="Englund M."/>
            <person name="Stromberg M."/>
            <person name="Nyberg Akerstrom W."/>
            <person name="Nylinder S."/>
            <person name="Jareborg N."/>
            <person name="Kallberg Y."/>
            <person name="Kronander E."/>
        </authorList>
    </citation>
    <scope>NUCLEOTIDE SEQUENCE [LARGE SCALE GENOMIC DNA]</scope>
</reference>
<protein>
    <recommendedName>
        <fullName evidence="3">BLOC-1-related complex subunit 5</fullName>
    </recommendedName>
</protein>